<evidence type="ECO:0000256" key="4">
    <source>
        <dbReference type="ARBA" id="ARBA00022989"/>
    </source>
</evidence>
<evidence type="ECO:0000256" key="3">
    <source>
        <dbReference type="ARBA" id="ARBA00022692"/>
    </source>
</evidence>
<feature type="transmembrane region" description="Helical" evidence="6">
    <location>
        <begin position="164"/>
        <end position="190"/>
    </location>
</feature>
<organism evidence="7 8">
    <name type="scientific">Gordonia neofelifaecis NRRL B-59395</name>
    <dbReference type="NCBI Taxonomy" id="644548"/>
    <lineage>
        <taxon>Bacteria</taxon>
        <taxon>Bacillati</taxon>
        <taxon>Actinomycetota</taxon>
        <taxon>Actinomycetes</taxon>
        <taxon>Mycobacteriales</taxon>
        <taxon>Gordoniaceae</taxon>
        <taxon>Gordonia</taxon>
    </lineage>
</organism>
<dbReference type="Gene3D" id="1.20.1250.20">
    <property type="entry name" value="MFS general substrate transporter like domains"/>
    <property type="match status" value="1"/>
</dbReference>
<dbReference type="EMBL" id="AEUD01000018">
    <property type="protein sequence ID" value="EGD53714.1"/>
    <property type="molecule type" value="Genomic_DNA"/>
</dbReference>
<feature type="transmembrane region" description="Helical" evidence="6">
    <location>
        <begin position="126"/>
        <end position="143"/>
    </location>
</feature>
<dbReference type="Pfam" id="PF07690">
    <property type="entry name" value="MFS_1"/>
    <property type="match status" value="1"/>
</dbReference>
<feature type="transmembrane region" description="Helical" evidence="6">
    <location>
        <begin position="96"/>
        <end position="114"/>
    </location>
</feature>
<dbReference type="CDD" id="cd06173">
    <property type="entry name" value="MFS_MefA_like"/>
    <property type="match status" value="1"/>
</dbReference>
<feature type="transmembrane region" description="Helical" evidence="6">
    <location>
        <begin position="60"/>
        <end position="84"/>
    </location>
</feature>
<feature type="transmembrane region" description="Helical" evidence="6">
    <location>
        <begin position="274"/>
        <end position="297"/>
    </location>
</feature>
<dbReference type="OrthoDB" id="7441468at2"/>
<feature type="transmembrane region" description="Helical" evidence="6">
    <location>
        <begin position="419"/>
        <end position="443"/>
    </location>
</feature>
<dbReference type="AlphaFoldDB" id="F1YNH7"/>
<feature type="transmembrane region" description="Helical" evidence="6">
    <location>
        <begin position="27"/>
        <end position="54"/>
    </location>
</feature>
<dbReference type="SUPFAM" id="SSF103473">
    <property type="entry name" value="MFS general substrate transporter"/>
    <property type="match status" value="1"/>
</dbReference>
<keyword evidence="5 6" id="KW-0472">Membrane</keyword>
<evidence type="ECO:0000256" key="1">
    <source>
        <dbReference type="ARBA" id="ARBA00004651"/>
    </source>
</evidence>
<dbReference type="STRING" id="644548.SCNU_17295"/>
<dbReference type="eggNOG" id="COG2270">
    <property type="taxonomic scope" value="Bacteria"/>
</dbReference>
<dbReference type="Proteomes" id="UP000035065">
    <property type="component" value="Unassembled WGS sequence"/>
</dbReference>
<proteinExistence type="predicted"/>
<dbReference type="RefSeq" id="WP_009680652.1">
    <property type="nucleotide sequence ID" value="NZ_AEUD01000018.1"/>
</dbReference>
<evidence type="ECO:0000256" key="2">
    <source>
        <dbReference type="ARBA" id="ARBA00022475"/>
    </source>
</evidence>
<comment type="subcellular location">
    <subcellularLocation>
        <location evidence="1">Cell membrane</location>
        <topology evidence="1">Multi-pass membrane protein</topology>
    </subcellularLocation>
</comment>
<keyword evidence="8" id="KW-1185">Reference proteome</keyword>
<evidence type="ECO:0000313" key="7">
    <source>
        <dbReference type="EMBL" id="EGD53714.1"/>
    </source>
</evidence>
<dbReference type="InterPro" id="IPR011701">
    <property type="entry name" value="MFS"/>
</dbReference>
<evidence type="ECO:0000313" key="8">
    <source>
        <dbReference type="Proteomes" id="UP000035065"/>
    </source>
</evidence>
<sequence length="454" mass="48080">MAESPVNVEASDDAAARRRPASRRNRTFAAILGNTAVANLTTSYLFFALTFWIYLETRNVIATGVVGGGYMLAIALCSIAFGTFVDRFRKLTVMRASAAFTTVAFAAAGAVYFVAGDSMRSLTSPWVWLFSVIVLAGAVVEVLRDVALSTTVTILIDSDRRANANGYVGAVQGLSFVFTSVFSGLSVGFFGMGPTIVFAVALTLIGWLHLLTIRMPEEAVVAASDAAGAFDVRGAWLATRAVPGLLALIVFSMFNNFVSGVHMALLDPYGLELFSVQSWGLVFAFGATGFMLGGALIGKFGLGSNPMRTMLLGVVVLGAISMLFAIREWSWLLVAGVWLFMLTMPAIEAAEQTVIQRVVPLPQQGRVFGFAGALEASAAPLTSFVVAPLAEQFVIPYARSADGADHLAPWLGEGDARGIALIFVASGAVMIAVAVAAFGTPVYRRMSEAYRAAK</sequence>
<dbReference type="GO" id="GO:0005886">
    <property type="term" value="C:plasma membrane"/>
    <property type="evidence" value="ECO:0007669"/>
    <property type="project" value="UniProtKB-SubCell"/>
</dbReference>
<evidence type="ECO:0000256" key="5">
    <source>
        <dbReference type="ARBA" id="ARBA00023136"/>
    </source>
</evidence>
<gene>
    <name evidence="7" type="ORF">SCNU_17295</name>
</gene>
<dbReference type="GO" id="GO:0022857">
    <property type="term" value="F:transmembrane transporter activity"/>
    <property type="evidence" value="ECO:0007669"/>
    <property type="project" value="InterPro"/>
</dbReference>
<name>F1YNH7_9ACTN</name>
<keyword evidence="3 6" id="KW-0812">Transmembrane</keyword>
<dbReference type="PANTHER" id="PTHR23513:SF6">
    <property type="entry name" value="MAJOR FACILITATOR SUPERFAMILY ASSOCIATED DOMAIN-CONTAINING PROTEIN"/>
    <property type="match status" value="1"/>
</dbReference>
<comment type="caution">
    <text evidence="7">The sequence shown here is derived from an EMBL/GenBank/DDBJ whole genome shotgun (WGS) entry which is preliminary data.</text>
</comment>
<dbReference type="PANTHER" id="PTHR23513">
    <property type="entry name" value="INTEGRAL MEMBRANE EFFLUX PROTEIN-RELATED"/>
    <property type="match status" value="1"/>
</dbReference>
<evidence type="ECO:0000256" key="6">
    <source>
        <dbReference type="SAM" id="Phobius"/>
    </source>
</evidence>
<reference evidence="7 8" key="1">
    <citation type="journal article" date="2011" name="J. Bacteriol.">
        <title>Draft Genome Sequence of Gordonia neofelifaecis NRRL B-59395, a Cholesterol-Degrading Actinomycete.</title>
        <authorList>
            <person name="Ge F."/>
            <person name="Li W."/>
            <person name="Chen G."/>
            <person name="Liu Y."/>
            <person name="Zhang G."/>
            <person name="Yong B."/>
            <person name="Wang Q."/>
            <person name="Wang N."/>
            <person name="Huang Z."/>
            <person name="Li W."/>
            <person name="Wang J."/>
            <person name="Wu C."/>
            <person name="Xie Q."/>
            <person name="Liu G."/>
        </authorList>
    </citation>
    <scope>NUCLEOTIDE SEQUENCE [LARGE SCALE GENOMIC DNA]</scope>
    <source>
        <strain evidence="7 8">NRRL B-59395</strain>
    </source>
</reference>
<feature type="transmembrane region" description="Helical" evidence="6">
    <location>
        <begin position="309"/>
        <end position="326"/>
    </location>
</feature>
<keyword evidence="2" id="KW-1003">Cell membrane</keyword>
<protein>
    <submittedName>
        <fullName evidence="7">Major facilitator transporter</fullName>
    </submittedName>
</protein>
<keyword evidence="4 6" id="KW-1133">Transmembrane helix</keyword>
<dbReference type="InterPro" id="IPR036259">
    <property type="entry name" value="MFS_trans_sf"/>
</dbReference>
<feature type="transmembrane region" description="Helical" evidence="6">
    <location>
        <begin position="196"/>
        <end position="213"/>
    </location>
</feature>
<accession>F1YNH7</accession>